<organism evidence="1 2">
    <name type="scientific">Rhizobium etli 8C-3</name>
    <dbReference type="NCBI Taxonomy" id="538025"/>
    <lineage>
        <taxon>Bacteria</taxon>
        <taxon>Pseudomonadati</taxon>
        <taxon>Pseudomonadota</taxon>
        <taxon>Alphaproteobacteria</taxon>
        <taxon>Hyphomicrobiales</taxon>
        <taxon>Rhizobiaceae</taxon>
        <taxon>Rhizobium/Agrobacterium group</taxon>
        <taxon>Rhizobium</taxon>
    </lineage>
</organism>
<protein>
    <submittedName>
        <fullName evidence="1">Type IV secretion system T-DNA border endonuclease VirD1 domain-containing protein</fullName>
    </submittedName>
</protein>
<dbReference type="Pfam" id="PF07328">
    <property type="entry name" value="VirD1"/>
    <property type="match status" value="1"/>
</dbReference>
<dbReference type="AlphaFoldDB" id="A0A1L5PAD7"/>
<accession>A0A1L5PAD7</accession>
<sequence length="160" mass="17878">MLLPDEVATTLVRGRKQPSDLHGYKIVSVRLREAEFDAFSEQASTLGLTNNMALRIAARRIGGFLEVNDGTQDCLEEMIRTIGDISRKIADLNDSYTKSGKVDMKEFEALHASFGYKFARLDATLMSMLNVARRRLDGRLQLTDAAKSMMPEADRSFGKV</sequence>
<keyword evidence="1" id="KW-0255">Endonuclease</keyword>
<keyword evidence="1" id="KW-0614">Plasmid</keyword>
<dbReference type="GO" id="GO:0004519">
    <property type="term" value="F:endonuclease activity"/>
    <property type="evidence" value="ECO:0007669"/>
    <property type="project" value="UniProtKB-KW"/>
</dbReference>
<keyword evidence="1" id="KW-0540">Nuclease</keyword>
<name>A0A1L5PAD7_RHIET</name>
<geneLocation type="plasmid" evidence="2">
    <name>prsp8c3a</name>
</geneLocation>
<proteinExistence type="predicted"/>
<gene>
    <name evidence="1" type="ORF">AM571_PA00244</name>
</gene>
<evidence type="ECO:0000313" key="2">
    <source>
        <dbReference type="Proteomes" id="UP000185109"/>
    </source>
</evidence>
<dbReference type="Proteomes" id="UP000185109">
    <property type="component" value="Plasmid pRsp8C3a"/>
</dbReference>
<reference evidence="1 2" key="1">
    <citation type="submission" date="2016-09" db="EMBL/GenBank/DDBJ databases">
        <title>The complete genome sequences of Rhizobium gallicum, symbiovars gallicum and phaseoli, symbionts associated to common bean (Phaseolus vulgaris).</title>
        <authorList>
            <person name="Bustos P."/>
            <person name="Santamaria R.I."/>
            <person name="Perez-Carrascal O.M."/>
            <person name="Juarez S."/>
            <person name="Lozano L."/>
            <person name="Martinez-Flores I."/>
            <person name="Martinez-Romero E."/>
            <person name="Cevallos M."/>
            <person name="Romero D."/>
            <person name="Davila G."/>
            <person name="Gonzalez V."/>
        </authorList>
    </citation>
    <scope>NUCLEOTIDE SEQUENCE [LARGE SCALE GENOMIC DNA]</scope>
    <source>
        <strain evidence="1 2">8C-3</strain>
        <plasmid evidence="2">Plasmid prsp8c3a</plasmid>
    </source>
</reference>
<keyword evidence="1" id="KW-0378">Hydrolase</keyword>
<dbReference type="InterPro" id="IPR009933">
    <property type="entry name" value="VirD1"/>
</dbReference>
<dbReference type="EMBL" id="CP017242">
    <property type="protein sequence ID" value="APO77128.1"/>
    <property type="molecule type" value="Genomic_DNA"/>
</dbReference>
<evidence type="ECO:0000313" key="1">
    <source>
        <dbReference type="EMBL" id="APO77128.1"/>
    </source>
</evidence>